<feature type="domain" description="Outer membrane protein beta-barrel" evidence="2">
    <location>
        <begin position="20"/>
        <end position="160"/>
    </location>
</feature>
<evidence type="ECO:0000313" key="4">
    <source>
        <dbReference type="Proteomes" id="UP000831113"/>
    </source>
</evidence>
<feature type="signal peptide" evidence="1">
    <location>
        <begin position="1"/>
        <end position="20"/>
    </location>
</feature>
<dbReference type="Proteomes" id="UP000831113">
    <property type="component" value="Chromosome"/>
</dbReference>
<gene>
    <name evidence="3" type="ORF">MTX78_02705</name>
</gene>
<name>A0ABY4CZ18_9BACT</name>
<feature type="chain" id="PRO_5045660958" evidence="1">
    <location>
        <begin position="21"/>
        <end position="198"/>
    </location>
</feature>
<accession>A0ABY4CZ18</accession>
<keyword evidence="1" id="KW-0732">Signal</keyword>
<organism evidence="3 4">
    <name type="scientific">Hymenobacter tibetensis</name>
    <dbReference type="NCBI Taxonomy" id="497967"/>
    <lineage>
        <taxon>Bacteria</taxon>
        <taxon>Pseudomonadati</taxon>
        <taxon>Bacteroidota</taxon>
        <taxon>Cytophagia</taxon>
        <taxon>Cytophagales</taxon>
        <taxon>Hymenobacteraceae</taxon>
        <taxon>Hymenobacter</taxon>
    </lineage>
</organism>
<sequence length="198" mass="21529">MKTSQLLAVLLCATSSVGVAQQVKIGAKMGGNVSNGVGADVNDSAIRLGGHAGGMVQVEFTKHVGVQAEAQYSLKGDNSLIYGPSIMHHLAYLDIPVVAQYTLDDLFVEVGPRYSWLLSAKSNVEGLDNVGKQPFKSQLYGFALGFGYQDETGIQVGWRYNADLIYLYRDINFSGDIVQTRIRNSTMQFYLGALIKPK</sequence>
<dbReference type="Pfam" id="PF13568">
    <property type="entry name" value="OMP_b-brl_2"/>
    <property type="match status" value="1"/>
</dbReference>
<evidence type="ECO:0000256" key="1">
    <source>
        <dbReference type="SAM" id="SignalP"/>
    </source>
</evidence>
<evidence type="ECO:0000313" key="3">
    <source>
        <dbReference type="EMBL" id="UOG75515.1"/>
    </source>
</evidence>
<dbReference type="RefSeq" id="WP_243799685.1">
    <property type="nucleotide sequence ID" value="NZ_CP094669.1"/>
</dbReference>
<proteinExistence type="predicted"/>
<protein>
    <submittedName>
        <fullName evidence="3">PorT family protein</fullName>
    </submittedName>
</protein>
<dbReference type="InterPro" id="IPR025665">
    <property type="entry name" value="Beta-barrel_OMP_2"/>
</dbReference>
<dbReference type="EMBL" id="CP094669">
    <property type="protein sequence ID" value="UOG75515.1"/>
    <property type="molecule type" value="Genomic_DNA"/>
</dbReference>
<evidence type="ECO:0000259" key="2">
    <source>
        <dbReference type="Pfam" id="PF13568"/>
    </source>
</evidence>
<keyword evidence="4" id="KW-1185">Reference proteome</keyword>
<reference evidence="3 4" key="1">
    <citation type="submission" date="2022-03" db="EMBL/GenBank/DDBJ databases">
        <title>Hymenobactersp. isolated from the air.</title>
        <authorList>
            <person name="Won M."/>
            <person name="Kwon S.-W."/>
        </authorList>
    </citation>
    <scope>NUCLEOTIDE SEQUENCE [LARGE SCALE GENOMIC DNA]</scope>
    <source>
        <strain evidence="3 4">KACC 21982</strain>
    </source>
</reference>